<dbReference type="Pfam" id="PF13649">
    <property type="entry name" value="Methyltransf_25"/>
    <property type="match status" value="1"/>
</dbReference>
<accession>A0A1F7WNF6</accession>
<dbReference type="CDD" id="cd02440">
    <property type="entry name" value="AdoMet_MTases"/>
    <property type="match status" value="1"/>
</dbReference>
<dbReference type="InterPro" id="IPR029063">
    <property type="entry name" value="SAM-dependent_MTases_sf"/>
</dbReference>
<dbReference type="AlphaFoldDB" id="A0A1F7WNF6"/>
<name>A0A1F7WNF6_9BACT</name>
<dbReference type="EMBL" id="MGFK01000015">
    <property type="protein sequence ID" value="OGM04381.1"/>
    <property type="molecule type" value="Genomic_DNA"/>
</dbReference>
<sequence length="211" mass="23810">MGFLSGNKVLEEVTSPINGKIRVVKSLGLGTYIQVEAITQSGGIVREIWKGTIREVSKFKENVNDCLILGLGGGTVVAEIKKRWPKARIVGVDSDPEMIELGQKYLGLSGVETKVVDAEEYSIQTYNEGDRYDLILIDIYLGRVYPPQFERDDFLIRIRELLAKGGVAIFNRLYYDEKRSEAMKFASKLETVFPKVKYFHPEANIMFICSS</sequence>
<gene>
    <name evidence="2" type="ORF">A2112_00155</name>
</gene>
<dbReference type="SUPFAM" id="SSF53335">
    <property type="entry name" value="S-adenosyl-L-methionine-dependent methyltransferases"/>
    <property type="match status" value="1"/>
</dbReference>
<reference evidence="2 3" key="1">
    <citation type="journal article" date="2016" name="Nat. Commun.">
        <title>Thousands of microbial genomes shed light on interconnected biogeochemical processes in an aquifer system.</title>
        <authorList>
            <person name="Anantharaman K."/>
            <person name="Brown C.T."/>
            <person name="Hug L.A."/>
            <person name="Sharon I."/>
            <person name="Castelle C.J."/>
            <person name="Probst A.J."/>
            <person name="Thomas B.C."/>
            <person name="Singh A."/>
            <person name="Wilkins M.J."/>
            <person name="Karaoz U."/>
            <person name="Brodie E.L."/>
            <person name="Williams K.H."/>
            <person name="Hubbard S.S."/>
            <person name="Banfield J.F."/>
        </authorList>
    </citation>
    <scope>NUCLEOTIDE SEQUENCE [LARGE SCALE GENOMIC DNA]</scope>
</reference>
<evidence type="ECO:0000259" key="1">
    <source>
        <dbReference type="Pfam" id="PF13649"/>
    </source>
</evidence>
<organism evidence="2 3">
    <name type="scientific">Candidatus Woesebacteria bacterium GWA1_42_12</name>
    <dbReference type="NCBI Taxonomy" id="1802472"/>
    <lineage>
        <taxon>Bacteria</taxon>
        <taxon>Candidatus Woeseibacteriota</taxon>
    </lineage>
</organism>
<proteinExistence type="predicted"/>
<evidence type="ECO:0000313" key="3">
    <source>
        <dbReference type="Proteomes" id="UP000177091"/>
    </source>
</evidence>
<dbReference type="Proteomes" id="UP000177091">
    <property type="component" value="Unassembled WGS sequence"/>
</dbReference>
<dbReference type="InterPro" id="IPR041698">
    <property type="entry name" value="Methyltransf_25"/>
</dbReference>
<comment type="caution">
    <text evidence="2">The sequence shown here is derived from an EMBL/GenBank/DDBJ whole genome shotgun (WGS) entry which is preliminary data.</text>
</comment>
<protein>
    <recommendedName>
        <fullName evidence="1">Methyltransferase domain-containing protein</fullName>
    </recommendedName>
</protein>
<dbReference type="Gene3D" id="3.40.50.150">
    <property type="entry name" value="Vaccinia Virus protein VP39"/>
    <property type="match status" value="1"/>
</dbReference>
<feature type="domain" description="Methyltransferase" evidence="1">
    <location>
        <begin position="68"/>
        <end position="166"/>
    </location>
</feature>
<evidence type="ECO:0000313" key="2">
    <source>
        <dbReference type="EMBL" id="OGM04381.1"/>
    </source>
</evidence>